<dbReference type="EMBL" id="JWZT01004066">
    <property type="protein sequence ID" value="KII64922.1"/>
    <property type="molecule type" value="Genomic_DNA"/>
</dbReference>
<sequence length="106" mass="12427">MSGLKEELGVHYFHKQNILTQCFAKLLLDFNEKKYVILFRCVESLKINTVPFFIEQDFQIIINNCLLATTNQIFAGRDIKNLQLNKDDSIIRKLMRKNLNVLLIIP</sequence>
<proteinExistence type="predicted"/>
<dbReference type="Proteomes" id="UP000031668">
    <property type="component" value="Unassembled WGS sequence"/>
</dbReference>
<gene>
    <name evidence="1" type="ORF">RF11_06134</name>
</gene>
<evidence type="ECO:0000313" key="2">
    <source>
        <dbReference type="Proteomes" id="UP000031668"/>
    </source>
</evidence>
<accession>A0A0C2MT83</accession>
<name>A0A0C2MT83_THEKT</name>
<comment type="caution">
    <text evidence="1">The sequence shown here is derived from an EMBL/GenBank/DDBJ whole genome shotgun (WGS) entry which is preliminary data.</text>
</comment>
<reference evidence="1 2" key="1">
    <citation type="journal article" date="2014" name="Genome Biol. Evol.">
        <title>The genome of the myxosporean Thelohanellus kitauei shows adaptations to nutrient acquisition within its fish host.</title>
        <authorList>
            <person name="Yang Y."/>
            <person name="Xiong J."/>
            <person name="Zhou Z."/>
            <person name="Huo F."/>
            <person name="Miao W."/>
            <person name="Ran C."/>
            <person name="Liu Y."/>
            <person name="Zhang J."/>
            <person name="Feng J."/>
            <person name="Wang M."/>
            <person name="Wang M."/>
            <person name="Wang L."/>
            <person name="Yao B."/>
        </authorList>
    </citation>
    <scope>NUCLEOTIDE SEQUENCE [LARGE SCALE GENOMIC DNA]</scope>
    <source>
        <strain evidence="1">Wuqing</strain>
    </source>
</reference>
<keyword evidence="2" id="KW-1185">Reference proteome</keyword>
<organism evidence="1 2">
    <name type="scientific">Thelohanellus kitauei</name>
    <name type="common">Myxosporean</name>
    <dbReference type="NCBI Taxonomy" id="669202"/>
    <lineage>
        <taxon>Eukaryota</taxon>
        <taxon>Metazoa</taxon>
        <taxon>Cnidaria</taxon>
        <taxon>Myxozoa</taxon>
        <taxon>Myxosporea</taxon>
        <taxon>Bivalvulida</taxon>
        <taxon>Platysporina</taxon>
        <taxon>Myxobolidae</taxon>
        <taxon>Thelohanellus</taxon>
    </lineage>
</organism>
<dbReference type="AlphaFoldDB" id="A0A0C2MT83"/>
<protein>
    <submittedName>
        <fullName evidence="1">Uncharacterized protein</fullName>
    </submittedName>
</protein>
<evidence type="ECO:0000313" key="1">
    <source>
        <dbReference type="EMBL" id="KII64922.1"/>
    </source>
</evidence>